<gene>
    <name evidence="4" type="ORF">Poly59_32080</name>
</gene>
<proteinExistence type="predicted"/>
<dbReference type="InterPro" id="IPR036249">
    <property type="entry name" value="Thioredoxin-like_sf"/>
</dbReference>
<accession>A0A5C6ESJ6</accession>
<evidence type="ECO:0000256" key="1">
    <source>
        <dbReference type="ARBA" id="ARBA00022729"/>
    </source>
</evidence>
<organism evidence="4 5">
    <name type="scientific">Rubripirellula reticaptiva</name>
    <dbReference type="NCBI Taxonomy" id="2528013"/>
    <lineage>
        <taxon>Bacteria</taxon>
        <taxon>Pseudomonadati</taxon>
        <taxon>Planctomycetota</taxon>
        <taxon>Planctomycetia</taxon>
        <taxon>Pirellulales</taxon>
        <taxon>Pirellulaceae</taxon>
        <taxon>Rubripirellula</taxon>
    </lineage>
</organism>
<name>A0A5C6ESJ6_9BACT</name>
<dbReference type="RefSeq" id="WP_246151666.1">
    <property type="nucleotide sequence ID" value="NZ_SJPX01000003.1"/>
</dbReference>
<evidence type="ECO:0000313" key="4">
    <source>
        <dbReference type="EMBL" id="TWU51615.1"/>
    </source>
</evidence>
<evidence type="ECO:0000259" key="3">
    <source>
        <dbReference type="Pfam" id="PF03190"/>
    </source>
</evidence>
<reference evidence="4 5" key="1">
    <citation type="submission" date="2019-02" db="EMBL/GenBank/DDBJ databases">
        <title>Deep-cultivation of Planctomycetes and their phenomic and genomic characterization uncovers novel biology.</title>
        <authorList>
            <person name="Wiegand S."/>
            <person name="Jogler M."/>
            <person name="Boedeker C."/>
            <person name="Pinto D."/>
            <person name="Vollmers J."/>
            <person name="Rivas-Marin E."/>
            <person name="Kohn T."/>
            <person name="Peeters S.H."/>
            <person name="Heuer A."/>
            <person name="Rast P."/>
            <person name="Oberbeckmann S."/>
            <person name="Bunk B."/>
            <person name="Jeske O."/>
            <person name="Meyerdierks A."/>
            <person name="Storesund J.E."/>
            <person name="Kallscheuer N."/>
            <person name="Luecker S."/>
            <person name="Lage O.M."/>
            <person name="Pohl T."/>
            <person name="Merkel B.J."/>
            <person name="Hornburger P."/>
            <person name="Mueller R.-W."/>
            <person name="Bruemmer F."/>
            <person name="Labrenz M."/>
            <person name="Spormann A.M."/>
            <person name="Op Den Camp H."/>
            <person name="Overmann J."/>
            <person name="Amann R."/>
            <person name="Jetten M.S.M."/>
            <person name="Mascher T."/>
            <person name="Medema M.H."/>
            <person name="Devos D.P."/>
            <person name="Kaster A.-K."/>
            <person name="Ovreas L."/>
            <person name="Rohde M."/>
            <person name="Galperin M.Y."/>
            <person name="Jogler C."/>
        </authorList>
    </citation>
    <scope>NUCLEOTIDE SEQUENCE [LARGE SCALE GENOMIC DNA]</scope>
    <source>
        <strain evidence="4 5">Poly59</strain>
    </source>
</reference>
<dbReference type="Proteomes" id="UP000317977">
    <property type="component" value="Unassembled WGS sequence"/>
</dbReference>
<dbReference type="EMBL" id="SJPX01000003">
    <property type="protein sequence ID" value="TWU51615.1"/>
    <property type="molecule type" value="Genomic_DNA"/>
</dbReference>
<keyword evidence="5" id="KW-1185">Reference proteome</keyword>
<dbReference type="Pfam" id="PF03190">
    <property type="entry name" value="Thioredox_DsbH"/>
    <property type="match status" value="1"/>
</dbReference>
<dbReference type="PANTHER" id="PTHR15337:SF11">
    <property type="entry name" value="THIOREDOXIN DOMAIN-CONTAINING PROTEIN"/>
    <property type="match status" value="1"/>
</dbReference>
<feature type="chain" id="PRO_5023137173" description="Spermatogenesis-associated protein 20-like TRX domain-containing protein" evidence="2">
    <location>
        <begin position="25"/>
        <end position="407"/>
    </location>
</feature>
<comment type="caution">
    <text evidence="4">The sequence shown here is derived from an EMBL/GenBank/DDBJ whole genome shotgun (WGS) entry which is preliminary data.</text>
</comment>
<keyword evidence="1 2" id="KW-0732">Signal</keyword>
<dbReference type="SUPFAM" id="SSF52833">
    <property type="entry name" value="Thioredoxin-like"/>
    <property type="match status" value="1"/>
</dbReference>
<dbReference type="PANTHER" id="PTHR15337">
    <property type="entry name" value="ANTERIOR GRADIENT PROTEIN-RELATED"/>
    <property type="match status" value="1"/>
</dbReference>
<feature type="domain" description="Spermatogenesis-associated protein 20-like TRX" evidence="3">
    <location>
        <begin position="22"/>
        <end position="117"/>
    </location>
</feature>
<dbReference type="InterPro" id="IPR051099">
    <property type="entry name" value="AGR/TXD"/>
</dbReference>
<sequence precursor="true">MKAVALTLMTTLAITLLVVSPANAEIAWQTNLRTAHAQAQAEGKLLLLHFFTDNCSWCDKLEAGAFQDERVNASISQNFVAVKVHAGQSPKLAEMFKVTKFPMDVIVTTDGKTLSHGVSPQEATRYTAMLASTLSNLPAPNPAAASSSAIASNAPTAAPASIPAKSAVAAPTYAVTPASTKIATQQVAASEAIDSAKLAVEKKASSLELPKSVSTIADNTKLASSRVEDLAMSLPEQLSGPETKTPSISVSAPLAAAATAANAAVSKATNSNASAAIATDASQPELAMDGYCAVTVVDDAKWVEGSPEFGVIHLGKLYLFASKEKMATFLAKPIPYTPMLNEIDVVRFFEERVIVQGKREWALQDPTNRRMFFFADKAAMLHFENSYDRYVDAAIKVMETAVQESNP</sequence>
<dbReference type="AlphaFoldDB" id="A0A5C6ESJ6"/>
<feature type="signal peptide" evidence="2">
    <location>
        <begin position="1"/>
        <end position="24"/>
    </location>
</feature>
<protein>
    <recommendedName>
        <fullName evidence="3">Spermatogenesis-associated protein 20-like TRX domain-containing protein</fullName>
    </recommendedName>
</protein>
<dbReference type="InterPro" id="IPR004879">
    <property type="entry name" value="Ssp411-like_TRX"/>
</dbReference>
<dbReference type="Gene3D" id="3.40.30.10">
    <property type="entry name" value="Glutaredoxin"/>
    <property type="match status" value="1"/>
</dbReference>
<evidence type="ECO:0000313" key="5">
    <source>
        <dbReference type="Proteomes" id="UP000317977"/>
    </source>
</evidence>
<evidence type="ECO:0000256" key="2">
    <source>
        <dbReference type="SAM" id="SignalP"/>
    </source>
</evidence>